<dbReference type="InterPro" id="IPR009051">
    <property type="entry name" value="Helical_ferredxn"/>
</dbReference>
<evidence type="ECO:0000313" key="3">
    <source>
        <dbReference type="EMBL" id="SNB74797.1"/>
    </source>
</evidence>
<keyword evidence="4" id="KW-1185">Reference proteome</keyword>
<proteinExistence type="predicted"/>
<dbReference type="RefSeq" id="WP_200808230.1">
    <property type="nucleotide sequence ID" value="NZ_FYEK01000075.1"/>
</dbReference>
<dbReference type="FunCoup" id="A0A212RQH4">
    <property type="interactions" value="276"/>
</dbReference>
<dbReference type="EMBL" id="FYEK01000075">
    <property type="protein sequence ID" value="SNB74797.1"/>
    <property type="molecule type" value="Genomic_DNA"/>
</dbReference>
<dbReference type="GO" id="GO:0051536">
    <property type="term" value="F:iron-sulfur cluster binding"/>
    <property type="evidence" value="ECO:0007669"/>
    <property type="project" value="InterPro"/>
</dbReference>
<dbReference type="PRINTS" id="PR00419">
    <property type="entry name" value="ADXRDTASE"/>
</dbReference>
<evidence type="ECO:0000259" key="1">
    <source>
        <dbReference type="Pfam" id="PF07992"/>
    </source>
</evidence>
<reference evidence="4" key="1">
    <citation type="submission" date="2017-06" db="EMBL/GenBank/DDBJ databases">
        <authorList>
            <person name="Varghese N."/>
            <person name="Submissions S."/>
        </authorList>
    </citation>
    <scope>NUCLEOTIDE SEQUENCE [LARGE SCALE GENOMIC DNA]</scope>
    <source>
        <strain evidence="4">JAD2</strain>
    </source>
</reference>
<protein>
    <submittedName>
        <fullName evidence="3">Glutamate synthase (NADPH/NADH) small chain</fullName>
    </submittedName>
</protein>
<sequence>MIPHLPGDELVIERKIRTRLLPVLPAERPPEIRRLDFEEVRIGYDETTARLEAARCLHCPDPAPCIQACPLHNDIPTALWLIEHGDFLRAAQVFRQTSFLSEICGRVCPPQTCRNSCTLSAYGKPIQITPLEAFVADYQRRAGALILHRAPPTGRRAAVVGSGPAGLTVAEFLARQGHAVTVFEAMPKPGGLLRYGIPSFKLPKAIVDQKIADLEQLGVRFITGVRIGKDLTLDDLFAQGYQAIFLGIGTWRPVEPDWEGAELEGVYPALEFLMRANLPPEDLPPGKQEPPRVGHRVAVIGGGDTAMDCARTALRWGAQEVVVYYRRTEAEMPGNREERKKAREEGVRFEFLVAPVRFIGEEGRLVAIEFIRMTLGEPDASGRRRPVPIPGSNFTVPVDTAVLALGFRPDPTVAQTTSGLQVSRSGLIVTDEAGRTSRPGVFAAGDGVTGPDLVVTASAAAMRAARAMHEYLMAQPPATEREVSLLAEPVSA</sequence>
<dbReference type="SUPFAM" id="SSF51971">
    <property type="entry name" value="Nucleotide-binding domain"/>
    <property type="match status" value="1"/>
</dbReference>
<dbReference type="PANTHER" id="PTHR42783">
    <property type="entry name" value="GLUTAMATE SYNTHASE [NADPH] SMALL CHAIN"/>
    <property type="match status" value="1"/>
</dbReference>
<accession>A0A212RQH4</accession>
<dbReference type="GO" id="GO:0016491">
    <property type="term" value="F:oxidoreductase activity"/>
    <property type="evidence" value="ECO:0007669"/>
    <property type="project" value="InterPro"/>
</dbReference>
<evidence type="ECO:0000313" key="4">
    <source>
        <dbReference type="Proteomes" id="UP000197025"/>
    </source>
</evidence>
<dbReference type="Proteomes" id="UP000197025">
    <property type="component" value="Unassembled WGS sequence"/>
</dbReference>
<organism evidence="3 4">
    <name type="scientific">Thermoflexus hugenholtzii JAD2</name>
    <dbReference type="NCBI Taxonomy" id="877466"/>
    <lineage>
        <taxon>Bacteria</taxon>
        <taxon>Bacillati</taxon>
        <taxon>Chloroflexota</taxon>
        <taxon>Thermoflexia</taxon>
        <taxon>Thermoflexales</taxon>
        <taxon>Thermoflexaceae</taxon>
        <taxon>Thermoflexus</taxon>
    </lineage>
</organism>
<gene>
    <name evidence="3" type="ORF">SAMN02746019_00018090</name>
</gene>
<dbReference type="Pfam" id="PF07992">
    <property type="entry name" value="Pyr_redox_2"/>
    <property type="match status" value="1"/>
</dbReference>
<evidence type="ECO:0000259" key="2">
    <source>
        <dbReference type="Pfam" id="PF14691"/>
    </source>
</evidence>
<dbReference type="PANTHER" id="PTHR42783:SF3">
    <property type="entry name" value="GLUTAMATE SYNTHASE [NADPH] SMALL CHAIN-RELATED"/>
    <property type="match status" value="1"/>
</dbReference>
<feature type="domain" description="FAD/NAD(P)-binding" evidence="1">
    <location>
        <begin position="157"/>
        <end position="461"/>
    </location>
</feature>
<dbReference type="InterPro" id="IPR023753">
    <property type="entry name" value="FAD/NAD-binding_dom"/>
</dbReference>
<feature type="domain" description="Dihydroprymidine dehydrogenase" evidence="2">
    <location>
        <begin position="35"/>
        <end position="142"/>
    </location>
</feature>
<dbReference type="Gene3D" id="3.50.50.60">
    <property type="entry name" value="FAD/NAD(P)-binding domain"/>
    <property type="match status" value="2"/>
</dbReference>
<dbReference type="Gene3D" id="1.10.1060.10">
    <property type="entry name" value="Alpha-helical ferredoxin"/>
    <property type="match status" value="1"/>
</dbReference>
<dbReference type="InterPro" id="IPR028261">
    <property type="entry name" value="DPD_II"/>
</dbReference>
<dbReference type="InParanoid" id="A0A212RQH4"/>
<dbReference type="AlphaFoldDB" id="A0A212RQH4"/>
<dbReference type="InterPro" id="IPR036188">
    <property type="entry name" value="FAD/NAD-bd_sf"/>
</dbReference>
<dbReference type="Pfam" id="PF14691">
    <property type="entry name" value="Fer4_20"/>
    <property type="match status" value="1"/>
</dbReference>
<name>A0A212RQH4_9CHLR</name>
<dbReference type="SUPFAM" id="SSF46548">
    <property type="entry name" value="alpha-helical ferredoxin"/>
    <property type="match status" value="1"/>
</dbReference>